<organism evidence="1 2">
    <name type="scientific">Calocera cornea HHB12733</name>
    <dbReference type="NCBI Taxonomy" id="1353952"/>
    <lineage>
        <taxon>Eukaryota</taxon>
        <taxon>Fungi</taxon>
        <taxon>Dikarya</taxon>
        <taxon>Basidiomycota</taxon>
        <taxon>Agaricomycotina</taxon>
        <taxon>Dacrymycetes</taxon>
        <taxon>Dacrymycetales</taxon>
        <taxon>Dacrymycetaceae</taxon>
        <taxon>Calocera</taxon>
    </lineage>
</organism>
<dbReference type="EMBL" id="KV423986">
    <property type="protein sequence ID" value="KZT55920.1"/>
    <property type="molecule type" value="Genomic_DNA"/>
</dbReference>
<sequence>MNEKRPRHPGERACRGGLSTSLWQFENKAWEYHHIQRPSIDGVKPSCARGKQFQEGGCVPQHRRWAPLSRYKIPVSFFILQLVYC</sequence>
<dbReference type="AlphaFoldDB" id="A0A165F0A8"/>
<dbReference type="Proteomes" id="UP000076842">
    <property type="component" value="Unassembled WGS sequence"/>
</dbReference>
<dbReference type="InParanoid" id="A0A165F0A8"/>
<proteinExistence type="predicted"/>
<keyword evidence="2" id="KW-1185">Reference proteome</keyword>
<protein>
    <submittedName>
        <fullName evidence="1">Uncharacterized protein</fullName>
    </submittedName>
</protein>
<name>A0A165F0A8_9BASI</name>
<accession>A0A165F0A8</accession>
<evidence type="ECO:0000313" key="1">
    <source>
        <dbReference type="EMBL" id="KZT55920.1"/>
    </source>
</evidence>
<gene>
    <name evidence="1" type="ORF">CALCODRAFT_497971</name>
</gene>
<reference evidence="1 2" key="1">
    <citation type="journal article" date="2016" name="Mol. Biol. Evol.">
        <title>Comparative Genomics of Early-Diverging Mushroom-Forming Fungi Provides Insights into the Origins of Lignocellulose Decay Capabilities.</title>
        <authorList>
            <person name="Nagy L.G."/>
            <person name="Riley R."/>
            <person name="Tritt A."/>
            <person name="Adam C."/>
            <person name="Daum C."/>
            <person name="Floudas D."/>
            <person name="Sun H."/>
            <person name="Yadav J.S."/>
            <person name="Pangilinan J."/>
            <person name="Larsson K.H."/>
            <person name="Matsuura K."/>
            <person name="Barry K."/>
            <person name="Labutti K."/>
            <person name="Kuo R."/>
            <person name="Ohm R.A."/>
            <person name="Bhattacharya S.S."/>
            <person name="Shirouzu T."/>
            <person name="Yoshinaga Y."/>
            <person name="Martin F.M."/>
            <person name="Grigoriev I.V."/>
            <person name="Hibbett D.S."/>
        </authorList>
    </citation>
    <scope>NUCLEOTIDE SEQUENCE [LARGE SCALE GENOMIC DNA]</scope>
    <source>
        <strain evidence="1 2">HHB12733</strain>
    </source>
</reference>
<evidence type="ECO:0000313" key="2">
    <source>
        <dbReference type="Proteomes" id="UP000076842"/>
    </source>
</evidence>